<keyword evidence="7 13" id="KW-0297">G-protein coupled receptor</keyword>
<keyword evidence="9 13" id="KW-0675">Receptor</keyword>
<evidence type="ECO:0000256" key="13">
    <source>
        <dbReference type="RuleBase" id="RU004424"/>
    </source>
</evidence>
<keyword evidence="16" id="KW-1185">Reference proteome</keyword>
<keyword evidence="10" id="KW-0325">Glycoprotein</keyword>
<feature type="transmembrane region" description="Helical" evidence="14">
    <location>
        <begin position="264"/>
        <end position="283"/>
    </location>
</feature>
<evidence type="ECO:0000256" key="12">
    <source>
        <dbReference type="RuleBase" id="RU004423"/>
    </source>
</evidence>
<keyword evidence="3 13" id="KW-0919">Taste</keyword>
<evidence type="ECO:0000313" key="16">
    <source>
        <dbReference type="Proteomes" id="UP000694863"/>
    </source>
</evidence>
<protein>
    <recommendedName>
        <fullName evidence="13">Taste receptor type 2</fullName>
    </recommendedName>
</protein>
<evidence type="ECO:0000256" key="5">
    <source>
        <dbReference type="ARBA" id="ARBA00022692"/>
    </source>
</evidence>
<sequence length="304" mass="34563">MASALAGVLLLLCLGSVVGNGFIIVSLATEWLLRRKLSPCDTLLASLGASRFCLQWVVIGKCVYLFLCPQAFPYNPAMQVFSFLWDFLNSVTLWLSTWLSIFYCVKITTFAHPAFLWLKGKVSRCVPWMLLSSLGLSCFSSILFFIGNRRLYQNYLQRDRPRWNDTYSELRRFYENFYFFPLKLAIWTVPTATFLLGMALLITSLGRHARQVLLIISGSQDTRVQAHFRALLTLISFTILFTTHFLSLVLSSAVVFSFQDLRYGVWQVVLYVCTVLYPVILLWSNPRLRAGLPGRCCLPGVAAS</sequence>
<keyword evidence="8 13" id="KW-0472">Membrane</keyword>
<evidence type="ECO:0000313" key="17">
    <source>
        <dbReference type="RefSeq" id="XP_004714048.1"/>
    </source>
</evidence>
<feature type="transmembrane region" description="Helical" evidence="14">
    <location>
        <begin position="126"/>
        <end position="146"/>
    </location>
</feature>
<dbReference type="SUPFAM" id="SSF81321">
    <property type="entry name" value="Family A G protein-coupled receptor-like"/>
    <property type="match status" value="1"/>
</dbReference>
<comment type="subcellular location">
    <subcellularLocation>
        <location evidence="1 13">Membrane</location>
        <topology evidence="1 13">Multi-pass membrane protein</topology>
    </subcellularLocation>
</comment>
<name>A0ABM0J3K5_ECHTE</name>
<gene>
    <name evidence="17" type="primary">TAS2R60</name>
</gene>
<evidence type="ECO:0000256" key="9">
    <source>
        <dbReference type="ARBA" id="ARBA00023170"/>
    </source>
</evidence>
<evidence type="ECO:0000256" key="10">
    <source>
        <dbReference type="ARBA" id="ARBA00023180"/>
    </source>
</evidence>
<keyword evidence="5 13" id="KW-0812">Transmembrane</keyword>
<feature type="transmembrane region" description="Helical" evidence="14">
    <location>
        <begin position="184"/>
        <end position="205"/>
    </location>
</feature>
<feature type="chain" id="PRO_5045312130" description="Taste receptor type 2" evidence="15">
    <location>
        <begin position="20"/>
        <end position="304"/>
    </location>
</feature>
<dbReference type="Proteomes" id="UP000694863">
    <property type="component" value="Unplaced"/>
</dbReference>
<evidence type="ECO:0000256" key="15">
    <source>
        <dbReference type="SAM" id="SignalP"/>
    </source>
</evidence>
<dbReference type="Gene3D" id="1.20.1070.10">
    <property type="entry name" value="Rhodopsin 7-helix transmembrane proteins"/>
    <property type="match status" value="1"/>
</dbReference>
<proteinExistence type="inferred from homology"/>
<evidence type="ECO:0000256" key="3">
    <source>
        <dbReference type="ARBA" id="ARBA00022480"/>
    </source>
</evidence>
<dbReference type="PANTHER" id="PTHR11394">
    <property type="entry name" value="TASTE RECEPTOR TYPE 2"/>
    <property type="match status" value="1"/>
</dbReference>
<keyword evidence="11 13" id="KW-0807">Transducer</keyword>
<feature type="transmembrane region" description="Helical" evidence="14">
    <location>
        <begin position="83"/>
        <end position="105"/>
    </location>
</feature>
<keyword evidence="6 14" id="KW-1133">Transmembrane helix</keyword>
<evidence type="ECO:0000256" key="8">
    <source>
        <dbReference type="ARBA" id="ARBA00023136"/>
    </source>
</evidence>
<keyword evidence="15" id="KW-0732">Signal</keyword>
<dbReference type="RefSeq" id="XP_004714048.1">
    <property type="nucleotide sequence ID" value="XM_004713991.1"/>
</dbReference>
<evidence type="ECO:0000256" key="14">
    <source>
        <dbReference type="SAM" id="Phobius"/>
    </source>
</evidence>
<dbReference type="GeneID" id="101642302"/>
<dbReference type="Pfam" id="PF05296">
    <property type="entry name" value="TAS2R"/>
    <property type="match status" value="1"/>
</dbReference>
<evidence type="ECO:0000256" key="2">
    <source>
        <dbReference type="ARBA" id="ARBA00007376"/>
    </source>
</evidence>
<evidence type="ECO:0000256" key="4">
    <source>
        <dbReference type="ARBA" id="ARBA00022606"/>
    </source>
</evidence>
<evidence type="ECO:0000256" key="6">
    <source>
        <dbReference type="ARBA" id="ARBA00022989"/>
    </source>
</evidence>
<dbReference type="PANTHER" id="PTHR11394:SF32">
    <property type="entry name" value="TASTE RECEPTOR TYPE 2 MEMBER 60"/>
    <property type="match status" value="1"/>
</dbReference>
<keyword evidence="4 13" id="KW-0716">Sensory transduction</keyword>
<comment type="similarity">
    <text evidence="2 12">Belongs to the G-protein coupled receptor T2R family.</text>
</comment>
<reference evidence="17" key="1">
    <citation type="submission" date="2025-08" db="UniProtKB">
        <authorList>
            <consortium name="RefSeq"/>
        </authorList>
    </citation>
    <scope>IDENTIFICATION</scope>
</reference>
<accession>A0ABM0J3K5</accession>
<dbReference type="InterPro" id="IPR007960">
    <property type="entry name" value="TAS2R"/>
</dbReference>
<feature type="signal peptide" evidence="15">
    <location>
        <begin position="1"/>
        <end position="19"/>
    </location>
</feature>
<organism evidence="16 17">
    <name type="scientific">Echinops telfairi</name>
    <name type="common">Lesser hedgehog tenrec</name>
    <dbReference type="NCBI Taxonomy" id="9371"/>
    <lineage>
        <taxon>Eukaryota</taxon>
        <taxon>Metazoa</taxon>
        <taxon>Chordata</taxon>
        <taxon>Craniata</taxon>
        <taxon>Vertebrata</taxon>
        <taxon>Euteleostomi</taxon>
        <taxon>Mammalia</taxon>
        <taxon>Eutheria</taxon>
        <taxon>Afrotheria</taxon>
        <taxon>Tenrecidae</taxon>
        <taxon>Tenrecinae</taxon>
        <taxon>Echinops</taxon>
    </lineage>
</organism>
<evidence type="ECO:0000256" key="1">
    <source>
        <dbReference type="ARBA" id="ARBA00004141"/>
    </source>
</evidence>
<evidence type="ECO:0000256" key="7">
    <source>
        <dbReference type="ARBA" id="ARBA00023040"/>
    </source>
</evidence>
<evidence type="ECO:0000256" key="11">
    <source>
        <dbReference type="ARBA" id="ARBA00023224"/>
    </source>
</evidence>
<feature type="transmembrane region" description="Helical" evidence="14">
    <location>
        <begin position="226"/>
        <end position="258"/>
    </location>
</feature>